<protein>
    <submittedName>
        <fullName evidence="2">Uncharacterized protein</fullName>
    </submittedName>
</protein>
<dbReference type="AlphaFoldDB" id="A0A974QP15"/>
<sequence>MISDEINVRYFAGGYSKVRDFVTVSAEISQQTKFKSLTYPPTKKPSNTSIKKGKIITVILLFKLHNVIIICIFLLLQNNGIYKTI</sequence>
<evidence type="ECO:0000256" key="1">
    <source>
        <dbReference type="SAM" id="Phobius"/>
    </source>
</evidence>
<feature type="transmembrane region" description="Helical" evidence="1">
    <location>
        <begin position="55"/>
        <end position="76"/>
    </location>
</feature>
<keyword evidence="1" id="KW-0472">Membrane</keyword>
<evidence type="ECO:0000313" key="3">
    <source>
        <dbReference type="Proteomes" id="UP000241540"/>
    </source>
</evidence>
<accession>A0A974QP15</accession>
<gene>
    <name evidence="2" type="ORF">BUZ51_01920</name>
</gene>
<reference evidence="2 3" key="1">
    <citation type="journal article" date="2016" name="Front. Microbiol.">
        <title>Comprehensive Phylogenetic Analysis of Bovine Non-aureus Staphylococci Species Based on Whole-Genome Sequencing.</title>
        <authorList>
            <person name="Naushad S."/>
            <person name="Barkema H.W."/>
            <person name="Luby C."/>
            <person name="Condas L.A."/>
            <person name="Nobrega D.B."/>
            <person name="Carson D.A."/>
            <person name="De Buck J."/>
        </authorList>
    </citation>
    <scope>NUCLEOTIDE SEQUENCE [LARGE SCALE GENOMIC DNA]</scope>
    <source>
        <strain evidence="2 3">SNUC 5336</strain>
    </source>
</reference>
<dbReference type="Proteomes" id="UP000241540">
    <property type="component" value="Unassembled WGS sequence"/>
</dbReference>
<keyword evidence="1" id="KW-1133">Transmembrane helix</keyword>
<comment type="caution">
    <text evidence="2">The sequence shown here is derived from an EMBL/GenBank/DDBJ whole genome shotgun (WGS) entry which is preliminary data.</text>
</comment>
<organism evidence="2 3">
    <name type="scientific">Staphylococcus hominis</name>
    <dbReference type="NCBI Taxonomy" id="1290"/>
    <lineage>
        <taxon>Bacteria</taxon>
        <taxon>Bacillati</taxon>
        <taxon>Bacillota</taxon>
        <taxon>Bacilli</taxon>
        <taxon>Bacillales</taxon>
        <taxon>Staphylococcaceae</taxon>
        <taxon>Staphylococcus</taxon>
    </lineage>
</organism>
<evidence type="ECO:0000313" key="2">
    <source>
        <dbReference type="EMBL" id="PTK31849.1"/>
    </source>
</evidence>
<keyword evidence="1" id="KW-0812">Transmembrane</keyword>
<name>A0A974QP15_STAHO</name>
<proteinExistence type="predicted"/>
<dbReference type="EMBL" id="PZHX01000003">
    <property type="protein sequence ID" value="PTK31849.1"/>
    <property type="molecule type" value="Genomic_DNA"/>
</dbReference>